<dbReference type="Proteomes" id="UP000509460">
    <property type="component" value="Chromosome"/>
</dbReference>
<sequence length="63" mass="7326">MPRKQKELNLICYSADGTRLKMNPETGKFDPPFGPPEELQIELLQIINWHQYGVRVVKKETKA</sequence>
<name>A0AAI8RBA0_ENTMU</name>
<dbReference type="EMBL" id="AP019810">
    <property type="protein sequence ID" value="BBM15543.1"/>
    <property type="molecule type" value="Genomic_DNA"/>
</dbReference>
<evidence type="ECO:0000313" key="1">
    <source>
        <dbReference type="EMBL" id="BBM15543.1"/>
    </source>
</evidence>
<dbReference type="RefSeq" id="WP_178946673.1">
    <property type="nucleotide sequence ID" value="NZ_AP019810.1"/>
</dbReference>
<dbReference type="AlphaFoldDB" id="A0AAI8RBA0"/>
<protein>
    <submittedName>
        <fullName evidence="1">Uncharacterized protein</fullName>
    </submittedName>
</protein>
<reference evidence="1 2" key="1">
    <citation type="submission" date="2019-07" db="EMBL/GenBank/DDBJ databases">
        <title>antibiotic susceptibility of plant-derived lactic acid bacteria.</title>
        <authorList>
            <person name="Sugiyama M."/>
            <person name="Noda M."/>
        </authorList>
    </citation>
    <scope>NUCLEOTIDE SEQUENCE [LARGE SCALE GENOMIC DNA]</scope>
    <source>
        <strain evidence="1 2">15-1A</strain>
    </source>
</reference>
<proteinExistence type="predicted"/>
<organism evidence="1 2">
    <name type="scientific">Enterococcus mundtii</name>
    <dbReference type="NCBI Taxonomy" id="53346"/>
    <lineage>
        <taxon>Bacteria</taxon>
        <taxon>Bacillati</taxon>
        <taxon>Bacillota</taxon>
        <taxon>Bacilli</taxon>
        <taxon>Lactobacillales</taxon>
        <taxon>Enterococcaceae</taxon>
        <taxon>Enterococcus</taxon>
    </lineage>
</organism>
<accession>A0AAI8RBA0</accession>
<evidence type="ECO:0000313" key="2">
    <source>
        <dbReference type="Proteomes" id="UP000509460"/>
    </source>
</evidence>
<gene>
    <name evidence="1" type="ORF">EM151A_2362</name>
</gene>